<evidence type="ECO:0000256" key="5">
    <source>
        <dbReference type="SAM" id="Phobius"/>
    </source>
</evidence>
<evidence type="ECO:0000256" key="2">
    <source>
        <dbReference type="ARBA" id="ARBA00022980"/>
    </source>
</evidence>
<dbReference type="InterPro" id="IPR036419">
    <property type="entry name" value="Ribosomal_S3_C_sf"/>
</dbReference>
<feature type="transmembrane region" description="Helical" evidence="5">
    <location>
        <begin position="54"/>
        <end position="74"/>
    </location>
</feature>
<dbReference type="GO" id="GO:0006412">
    <property type="term" value="P:translation"/>
    <property type="evidence" value="ECO:0007669"/>
    <property type="project" value="InterPro"/>
</dbReference>
<evidence type="ECO:0000313" key="9">
    <source>
        <dbReference type="Proteomes" id="UP001161247"/>
    </source>
</evidence>
<keyword evidence="9" id="KW-1185">Reference proteome</keyword>
<dbReference type="InterPro" id="IPR007199">
    <property type="entry name" value="Rep_factor-A_N"/>
</dbReference>
<dbReference type="SUPFAM" id="SSF50249">
    <property type="entry name" value="Nucleic acid-binding proteins"/>
    <property type="match status" value="1"/>
</dbReference>
<dbReference type="GO" id="GO:0022627">
    <property type="term" value="C:cytosolic small ribosomal subunit"/>
    <property type="evidence" value="ECO:0007669"/>
    <property type="project" value="TreeGrafter"/>
</dbReference>
<comment type="similarity">
    <text evidence="1 4">Belongs to the universal ribosomal protein uS3 family.</text>
</comment>
<keyword evidence="2 4" id="KW-0689">Ribosomal protein</keyword>
<dbReference type="SUPFAM" id="SSF54821">
    <property type="entry name" value="Ribosomal protein S3 C-terminal domain"/>
    <property type="match status" value="1"/>
</dbReference>
<dbReference type="Pfam" id="PF00189">
    <property type="entry name" value="Ribosomal_S3_C"/>
    <property type="match status" value="1"/>
</dbReference>
<dbReference type="InterPro" id="IPR012340">
    <property type="entry name" value="NA-bd_OB-fold"/>
</dbReference>
<keyword evidence="3 4" id="KW-0687">Ribonucleoprotein</keyword>
<protein>
    <submittedName>
        <fullName evidence="8">OLC1v1014087C1</fullName>
    </submittedName>
</protein>
<evidence type="ECO:0000259" key="6">
    <source>
        <dbReference type="Pfam" id="PF00189"/>
    </source>
</evidence>
<dbReference type="CDD" id="cd04477">
    <property type="entry name" value="RPA1N"/>
    <property type="match status" value="1"/>
</dbReference>
<dbReference type="Gene3D" id="3.30.1140.32">
    <property type="entry name" value="Ribosomal protein S3, C-terminal domain"/>
    <property type="match status" value="1"/>
</dbReference>
<dbReference type="InterPro" id="IPR018280">
    <property type="entry name" value="Ribosomal_uS3_CS"/>
</dbReference>
<proteinExistence type="inferred from homology"/>
<evidence type="ECO:0000259" key="7">
    <source>
        <dbReference type="Pfam" id="PF04057"/>
    </source>
</evidence>
<sequence length="519" mass="56881">MAAQMSKKKKFVADGVFFAELNELDPMFLVRRVEGLESLLHWCRRDSNSQRIALNYLFCANVFAKVWLISYNSLKYMSHEGSRIFMCLKRVMACGGVMRLARENGAKGIIISGKPRAQRAKSMKFKDGYMISSGQPVRDYVDSAVRHVLLRQGVLGIKVKIMLEWDPKGKMGPVTPLPDFVTILSPKEEKEYIRPAALPLPEVASVKSKSNFPRVSFSLSLGFAVSNSLSCLCNSPFLNDAGEFNGECNLCDSRRRCQRQAFGPNLDVKLAGATQDRYRLLISDSVLVQQAMLATQLNGLVKAGGLRKGSVVQLIEYICTHIQNRKIIVVLNMEIIIPDCDIIGNPKMFDESDSAVQKSVPERPLLSAASDNNNSHLGAQNAVHSNAPFRNNVNSSNLASSAQSFRPVVQPPYQPPPNFKGHGAIMKNEAPACIIPIAALNPYQGRWAIKARVTAKGNLHRYNNAKGDACRTQSEALKKTVLIPAAVGETSESGPIVLDPTTSSENFGSILASLVVTGN</sequence>
<accession>A0AAV1E1Z0</accession>
<dbReference type="GO" id="GO:0006260">
    <property type="term" value="P:DNA replication"/>
    <property type="evidence" value="ECO:0007669"/>
    <property type="project" value="InterPro"/>
</dbReference>
<dbReference type="InterPro" id="IPR001351">
    <property type="entry name" value="Ribosomal_uS3_C"/>
</dbReference>
<evidence type="ECO:0000256" key="1">
    <source>
        <dbReference type="ARBA" id="ARBA00010761"/>
    </source>
</evidence>
<feature type="domain" description="Small ribosomal subunit protein uS3 C-terminal" evidence="6">
    <location>
        <begin position="93"/>
        <end position="161"/>
    </location>
</feature>
<name>A0AAV1E1Z0_OLDCO</name>
<dbReference type="Gene3D" id="2.40.50.140">
    <property type="entry name" value="Nucleic acid-binding proteins"/>
    <property type="match status" value="2"/>
</dbReference>
<dbReference type="EMBL" id="OX459124">
    <property type="protein sequence ID" value="CAI9113477.1"/>
    <property type="molecule type" value="Genomic_DNA"/>
</dbReference>
<evidence type="ECO:0000256" key="3">
    <source>
        <dbReference type="ARBA" id="ARBA00023274"/>
    </source>
</evidence>
<dbReference type="Proteomes" id="UP001161247">
    <property type="component" value="Chromosome 7"/>
</dbReference>
<keyword evidence="5" id="KW-0472">Membrane</keyword>
<keyword evidence="5" id="KW-1133">Transmembrane helix</keyword>
<dbReference type="PROSITE" id="PS00548">
    <property type="entry name" value="RIBOSOMAL_S3"/>
    <property type="match status" value="1"/>
</dbReference>
<dbReference type="GO" id="GO:0003677">
    <property type="term" value="F:DNA binding"/>
    <property type="evidence" value="ECO:0007669"/>
    <property type="project" value="InterPro"/>
</dbReference>
<keyword evidence="5" id="KW-0812">Transmembrane</keyword>
<dbReference type="InterPro" id="IPR057258">
    <property type="entry name" value="Ribosomal_uS3"/>
</dbReference>
<gene>
    <name evidence="8" type="ORF">OLC1_LOCUS20486</name>
</gene>
<dbReference type="Pfam" id="PF04057">
    <property type="entry name" value="Rep-A_N"/>
    <property type="match status" value="1"/>
</dbReference>
<feature type="domain" description="Replication factor-A protein 1 N-terminal" evidence="7">
    <location>
        <begin position="272"/>
        <end position="336"/>
    </location>
</feature>
<organism evidence="8 9">
    <name type="scientific">Oldenlandia corymbosa var. corymbosa</name>
    <dbReference type="NCBI Taxonomy" id="529605"/>
    <lineage>
        <taxon>Eukaryota</taxon>
        <taxon>Viridiplantae</taxon>
        <taxon>Streptophyta</taxon>
        <taxon>Embryophyta</taxon>
        <taxon>Tracheophyta</taxon>
        <taxon>Spermatophyta</taxon>
        <taxon>Magnoliopsida</taxon>
        <taxon>eudicotyledons</taxon>
        <taxon>Gunneridae</taxon>
        <taxon>Pentapetalae</taxon>
        <taxon>asterids</taxon>
        <taxon>lamiids</taxon>
        <taxon>Gentianales</taxon>
        <taxon>Rubiaceae</taxon>
        <taxon>Rubioideae</taxon>
        <taxon>Spermacoceae</taxon>
        <taxon>Hedyotis-Oldenlandia complex</taxon>
        <taxon>Oldenlandia</taxon>
    </lineage>
</organism>
<evidence type="ECO:0000313" key="8">
    <source>
        <dbReference type="EMBL" id="CAI9113477.1"/>
    </source>
</evidence>
<dbReference type="GO" id="GO:0005634">
    <property type="term" value="C:nucleus"/>
    <property type="evidence" value="ECO:0007669"/>
    <property type="project" value="InterPro"/>
</dbReference>
<dbReference type="PANTHER" id="PTHR11760">
    <property type="entry name" value="30S/40S RIBOSOMAL PROTEIN S3"/>
    <property type="match status" value="1"/>
</dbReference>
<reference evidence="8" key="1">
    <citation type="submission" date="2023-03" db="EMBL/GenBank/DDBJ databases">
        <authorList>
            <person name="Julca I."/>
        </authorList>
    </citation>
    <scope>NUCLEOTIDE SEQUENCE</scope>
</reference>
<dbReference type="PANTHER" id="PTHR11760:SF37">
    <property type="entry name" value="RIBOSOMAL PROTEIN S3, PUTATIVE, EXPRESSED-RELATED"/>
    <property type="match status" value="1"/>
</dbReference>
<dbReference type="AlphaFoldDB" id="A0AAV1E1Z0"/>
<dbReference type="GO" id="GO:0003735">
    <property type="term" value="F:structural constituent of ribosome"/>
    <property type="evidence" value="ECO:0007669"/>
    <property type="project" value="InterPro"/>
</dbReference>
<evidence type="ECO:0000256" key="4">
    <source>
        <dbReference type="RuleBase" id="RU003624"/>
    </source>
</evidence>